<reference evidence="1" key="1">
    <citation type="submission" date="2014-12" db="EMBL/GenBank/DDBJ databases">
        <title>Insight into the proteome of Arion vulgaris.</title>
        <authorList>
            <person name="Aradska J."/>
            <person name="Bulat T."/>
            <person name="Smidak R."/>
            <person name="Sarate P."/>
            <person name="Gangsoo J."/>
            <person name="Sialana F."/>
            <person name="Bilban M."/>
            <person name="Lubec G."/>
        </authorList>
    </citation>
    <scope>NUCLEOTIDE SEQUENCE</scope>
    <source>
        <tissue evidence="1">Skin</tissue>
    </source>
</reference>
<gene>
    <name evidence="1" type="primary">ORF2553</name>
</gene>
<proteinExistence type="predicted"/>
<dbReference type="EMBL" id="HACG01001025">
    <property type="protein sequence ID" value="CEK47890.1"/>
    <property type="molecule type" value="Transcribed_RNA"/>
</dbReference>
<feature type="non-terminal residue" evidence="1">
    <location>
        <position position="1"/>
    </location>
</feature>
<evidence type="ECO:0000313" key="1">
    <source>
        <dbReference type="EMBL" id="CEK47890.1"/>
    </source>
</evidence>
<sequence>ARRKTSIFCRLGGECKNENLVIMKVEVQALISENSTMVNMVIYIGGSECAEFTGFHFSGQRE</sequence>
<dbReference type="AlphaFoldDB" id="A0A0B6XX74"/>
<accession>A0A0B6XX74</accession>
<protein>
    <submittedName>
        <fullName evidence="1">Uncharacterized protein</fullName>
    </submittedName>
</protein>
<name>A0A0B6XX74_9EUPU</name>
<organism evidence="1">
    <name type="scientific">Arion vulgaris</name>
    <dbReference type="NCBI Taxonomy" id="1028688"/>
    <lineage>
        <taxon>Eukaryota</taxon>
        <taxon>Metazoa</taxon>
        <taxon>Spiralia</taxon>
        <taxon>Lophotrochozoa</taxon>
        <taxon>Mollusca</taxon>
        <taxon>Gastropoda</taxon>
        <taxon>Heterobranchia</taxon>
        <taxon>Euthyneura</taxon>
        <taxon>Panpulmonata</taxon>
        <taxon>Eupulmonata</taxon>
        <taxon>Stylommatophora</taxon>
        <taxon>Helicina</taxon>
        <taxon>Arionoidea</taxon>
        <taxon>Arionidae</taxon>
        <taxon>Arion</taxon>
    </lineage>
</organism>